<evidence type="ECO:0000256" key="12">
    <source>
        <dbReference type="ARBA" id="ARBA00023027"/>
    </source>
</evidence>
<keyword evidence="9" id="KW-1278">Translocase</keyword>
<gene>
    <name evidence="20" type="primary">ND4</name>
</gene>
<keyword evidence="13" id="KW-0830">Ubiquinone</keyword>
<feature type="transmembrane region" description="Helical" evidence="18">
    <location>
        <begin position="236"/>
        <end position="264"/>
    </location>
</feature>
<keyword evidence="10" id="KW-0249">Electron transport</keyword>
<comment type="similarity">
    <text evidence="3">Belongs to the complex I subunit 4 family.</text>
</comment>
<dbReference type="EMBL" id="MW916537">
    <property type="protein sequence ID" value="QWC54920.1"/>
    <property type="molecule type" value="Genomic_DNA"/>
</dbReference>
<accession>A0A8E8L901</accession>
<evidence type="ECO:0000256" key="15">
    <source>
        <dbReference type="ARBA" id="ARBA00023136"/>
    </source>
</evidence>
<dbReference type="PANTHER" id="PTHR43507">
    <property type="entry name" value="NADH-UBIQUINONE OXIDOREDUCTASE CHAIN 4"/>
    <property type="match status" value="1"/>
</dbReference>
<feature type="transmembrane region" description="Helical" evidence="18">
    <location>
        <begin position="335"/>
        <end position="357"/>
    </location>
</feature>
<geneLocation type="mitochondrion" evidence="20"/>
<comment type="catalytic activity">
    <reaction evidence="17">
        <text>a ubiquinone + NADH + 5 H(+)(in) = a ubiquinol + NAD(+) + 4 H(+)(out)</text>
        <dbReference type="Rhea" id="RHEA:29091"/>
        <dbReference type="Rhea" id="RHEA-COMP:9565"/>
        <dbReference type="Rhea" id="RHEA-COMP:9566"/>
        <dbReference type="ChEBI" id="CHEBI:15378"/>
        <dbReference type="ChEBI" id="CHEBI:16389"/>
        <dbReference type="ChEBI" id="CHEBI:17976"/>
        <dbReference type="ChEBI" id="CHEBI:57540"/>
        <dbReference type="ChEBI" id="CHEBI:57945"/>
        <dbReference type="EC" id="7.1.1.2"/>
    </reaction>
</comment>
<dbReference type="GO" id="GO:0031966">
    <property type="term" value="C:mitochondrial membrane"/>
    <property type="evidence" value="ECO:0007669"/>
    <property type="project" value="UniProtKB-SubCell"/>
</dbReference>
<keyword evidence="12" id="KW-0520">NAD</keyword>
<evidence type="ECO:0000256" key="18">
    <source>
        <dbReference type="SAM" id="Phobius"/>
    </source>
</evidence>
<evidence type="ECO:0000256" key="11">
    <source>
        <dbReference type="ARBA" id="ARBA00022989"/>
    </source>
</evidence>
<dbReference type="EC" id="7.1.1.2" evidence="4"/>
<dbReference type="PANTHER" id="PTHR43507:SF20">
    <property type="entry name" value="NADH-UBIQUINONE OXIDOREDUCTASE CHAIN 4"/>
    <property type="match status" value="1"/>
</dbReference>
<name>A0A8E8L901_9HEXA</name>
<feature type="domain" description="NADH:quinone oxidoreductase/Mrp antiporter transmembrane" evidence="19">
    <location>
        <begin position="105"/>
        <end position="389"/>
    </location>
</feature>
<keyword evidence="8 18" id="KW-0812">Transmembrane</keyword>
<dbReference type="GO" id="GO:0003954">
    <property type="term" value="F:NADH dehydrogenase activity"/>
    <property type="evidence" value="ECO:0007669"/>
    <property type="project" value="TreeGrafter"/>
</dbReference>
<evidence type="ECO:0000256" key="5">
    <source>
        <dbReference type="ARBA" id="ARBA00021006"/>
    </source>
</evidence>
<evidence type="ECO:0000256" key="13">
    <source>
        <dbReference type="ARBA" id="ARBA00023075"/>
    </source>
</evidence>
<feature type="transmembrane region" description="Helical" evidence="18">
    <location>
        <begin position="179"/>
        <end position="203"/>
    </location>
</feature>
<evidence type="ECO:0000256" key="1">
    <source>
        <dbReference type="ARBA" id="ARBA00003257"/>
    </source>
</evidence>
<feature type="transmembrane region" description="Helical" evidence="18">
    <location>
        <begin position="271"/>
        <end position="288"/>
    </location>
</feature>
<evidence type="ECO:0000256" key="3">
    <source>
        <dbReference type="ARBA" id="ARBA00009025"/>
    </source>
</evidence>
<comment type="subcellular location">
    <subcellularLocation>
        <location evidence="2">Mitochondrion membrane</location>
        <topology evidence="2">Multi-pass membrane protein</topology>
    </subcellularLocation>
</comment>
<feature type="transmembrane region" description="Helical" evidence="18">
    <location>
        <begin position="109"/>
        <end position="129"/>
    </location>
</feature>
<protein>
    <recommendedName>
        <fullName evidence="5">NADH-ubiquinone oxidoreductase chain 4</fullName>
        <ecNumber evidence="4">7.1.1.2</ecNumber>
    </recommendedName>
    <alternativeName>
        <fullName evidence="16">NADH dehydrogenase subunit 4</fullName>
    </alternativeName>
</protein>
<feature type="transmembrane region" description="Helical" evidence="18">
    <location>
        <begin position="55"/>
        <end position="79"/>
    </location>
</feature>
<feature type="transmembrane region" description="Helical" evidence="18">
    <location>
        <begin position="210"/>
        <end position="230"/>
    </location>
</feature>
<dbReference type="GO" id="GO:0015990">
    <property type="term" value="P:electron transport coupled proton transport"/>
    <property type="evidence" value="ECO:0007669"/>
    <property type="project" value="TreeGrafter"/>
</dbReference>
<evidence type="ECO:0000256" key="4">
    <source>
        <dbReference type="ARBA" id="ARBA00012944"/>
    </source>
</evidence>
<dbReference type="GO" id="GO:0008137">
    <property type="term" value="F:NADH dehydrogenase (ubiquinone) activity"/>
    <property type="evidence" value="ECO:0007669"/>
    <property type="project" value="UniProtKB-EC"/>
</dbReference>
<feature type="transmembrane region" description="Helical" evidence="18">
    <location>
        <begin position="294"/>
        <end position="315"/>
    </location>
</feature>
<feature type="transmembrane region" description="Helical" evidence="18">
    <location>
        <begin position="136"/>
        <end position="159"/>
    </location>
</feature>
<proteinExistence type="inferred from homology"/>
<evidence type="ECO:0000256" key="8">
    <source>
        <dbReference type="ARBA" id="ARBA00022692"/>
    </source>
</evidence>
<reference evidence="20" key="1">
    <citation type="submission" date="2021-04" db="EMBL/GenBank/DDBJ databases">
        <title>The mitochondrial genome of Megalothorax incertus.</title>
        <authorList>
            <person name="Ma Y."/>
            <person name="Huang C.-W."/>
            <person name="Chen W.-J."/>
            <person name="Luan Y.-X."/>
        </authorList>
    </citation>
    <scope>NUCLEOTIDE SEQUENCE</scope>
</reference>
<comment type="function">
    <text evidence="1">Core subunit of the mitochondrial membrane respiratory chain NADH dehydrogenase (Complex I) that is believed to belong to the minimal assembly required for catalysis. Complex I functions in the transfer of electrons from NADH to the respiratory chain. The immediate electron acceptor for the enzyme is believed to be ubiquinone.</text>
</comment>
<evidence type="ECO:0000256" key="7">
    <source>
        <dbReference type="ARBA" id="ARBA00022660"/>
    </source>
</evidence>
<evidence type="ECO:0000259" key="19">
    <source>
        <dbReference type="Pfam" id="PF00361"/>
    </source>
</evidence>
<dbReference type="Pfam" id="PF00361">
    <property type="entry name" value="Proton_antipo_M"/>
    <property type="match status" value="1"/>
</dbReference>
<evidence type="ECO:0000256" key="6">
    <source>
        <dbReference type="ARBA" id="ARBA00022448"/>
    </source>
</evidence>
<keyword evidence="7" id="KW-0679">Respiratory chain</keyword>
<evidence type="ECO:0000256" key="16">
    <source>
        <dbReference type="ARBA" id="ARBA00031025"/>
    </source>
</evidence>
<evidence type="ECO:0000256" key="2">
    <source>
        <dbReference type="ARBA" id="ARBA00004225"/>
    </source>
</evidence>
<evidence type="ECO:0000256" key="17">
    <source>
        <dbReference type="ARBA" id="ARBA00049551"/>
    </source>
</evidence>
<evidence type="ECO:0000256" key="14">
    <source>
        <dbReference type="ARBA" id="ARBA00023128"/>
    </source>
</evidence>
<dbReference type="InterPro" id="IPR003918">
    <property type="entry name" value="NADH_UbQ_OxRdtase"/>
</dbReference>
<keyword evidence="6" id="KW-0813">Transport</keyword>
<dbReference type="GO" id="GO:0048039">
    <property type="term" value="F:ubiquinone binding"/>
    <property type="evidence" value="ECO:0007669"/>
    <property type="project" value="TreeGrafter"/>
</dbReference>
<dbReference type="GO" id="GO:0042773">
    <property type="term" value="P:ATP synthesis coupled electron transport"/>
    <property type="evidence" value="ECO:0007669"/>
    <property type="project" value="InterPro"/>
</dbReference>
<feature type="transmembrane region" description="Helical" evidence="18">
    <location>
        <begin position="377"/>
        <end position="398"/>
    </location>
</feature>
<sequence>MMKMWLALGILTLSGWGFVSWWGMVVGLMAMTMVYMVGGFSFILMKLNSGLMGDLWGFGLVILSLVLGILMVMSSLSLARMSGSEFSLLVMGLLLVLFLSFSEMSLMGFYFYFEASLVPTLLIILGFGYQPERLQAGLYFMFYTIFASLPLLFLILAIYSGSGGLLMVPWVEEFASYEMYLGGMVVVSAFLVKMPMFLVHLWLPKAHVEAPVAGSMVLAGVLLKLGGYGLGRVGVVLSGVLTSVGVYLVGLSLVGMLIVGFICCQMNDLKALVAYSSVAHMGLVLGGLMSGFKWGMLGSLGMMLSHGLSSSGLFYMANVYYERSASRSMFINKGLLVYLPGAGLFLFLLCAANISAPVSLNLLSEIFLMGSVLKYDWGMLLIFPVGSFMGAVFTIYLFSRTQHGKYMNSGQSFWGIRNLESVVMLMHLIPLNLLFLKPEVIMGV</sequence>
<evidence type="ECO:0000313" key="20">
    <source>
        <dbReference type="EMBL" id="QWC54920.1"/>
    </source>
</evidence>
<dbReference type="AlphaFoldDB" id="A0A8E8L901"/>
<dbReference type="InterPro" id="IPR001750">
    <property type="entry name" value="ND/Mrp_TM"/>
</dbReference>
<keyword evidence="14 20" id="KW-0496">Mitochondrion</keyword>
<evidence type="ECO:0000256" key="9">
    <source>
        <dbReference type="ARBA" id="ARBA00022967"/>
    </source>
</evidence>
<keyword evidence="15 18" id="KW-0472">Membrane</keyword>
<evidence type="ECO:0000256" key="10">
    <source>
        <dbReference type="ARBA" id="ARBA00022982"/>
    </source>
</evidence>
<keyword evidence="11 18" id="KW-1133">Transmembrane helix</keyword>
<feature type="transmembrane region" description="Helical" evidence="18">
    <location>
        <begin position="86"/>
        <end position="103"/>
    </location>
</feature>
<organism evidence="20">
    <name type="scientific">Megalothorax incertus</name>
    <dbReference type="NCBI Taxonomy" id="2579793"/>
    <lineage>
        <taxon>Eukaryota</taxon>
        <taxon>Metazoa</taxon>
        <taxon>Ecdysozoa</taxon>
        <taxon>Arthropoda</taxon>
        <taxon>Hexapoda</taxon>
        <taxon>Collembola</taxon>
        <taxon>Neelipleona</taxon>
        <taxon>Neelidae</taxon>
        <taxon>Megalothorax</taxon>
    </lineage>
</organism>